<evidence type="ECO:0008006" key="3">
    <source>
        <dbReference type="Google" id="ProtNLM"/>
    </source>
</evidence>
<gene>
    <name evidence="1" type="ORF">D3M59_06605</name>
</gene>
<accession>A0A418Q3X0</accession>
<protein>
    <recommendedName>
        <fullName evidence="3">HPt domain-containing protein</fullName>
    </recommendedName>
</protein>
<reference evidence="1 2" key="1">
    <citation type="submission" date="2018-09" db="EMBL/GenBank/DDBJ databases">
        <title>Sphingomonas sp. DAC4.</title>
        <authorList>
            <person name="Seo T."/>
        </authorList>
    </citation>
    <scope>NUCLEOTIDE SEQUENCE [LARGE SCALE GENOMIC DNA]</scope>
    <source>
        <strain evidence="1 2">DAC4</strain>
    </source>
</reference>
<proteinExistence type="predicted"/>
<dbReference type="EMBL" id="QXTF01000001">
    <property type="protein sequence ID" value="RIX32590.1"/>
    <property type="molecule type" value="Genomic_DNA"/>
</dbReference>
<sequence length="104" mass="11384">MAALDSISIVRLRLGERIAEIEQRVSRLKPVDICARMEAIRTMAAEHGMSALEGLADYAAHHSLMPGGVQATRACLEHMDEALRSENGTHDRESILAALAVRLH</sequence>
<keyword evidence="2" id="KW-1185">Reference proteome</keyword>
<dbReference type="AlphaFoldDB" id="A0A418Q3X0"/>
<name>A0A418Q3X0_9SPHN</name>
<dbReference type="RefSeq" id="WP_119532677.1">
    <property type="nucleotide sequence ID" value="NZ_QXTF01000001.1"/>
</dbReference>
<comment type="caution">
    <text evidence="1">The sequence shown here is derived from an EMBL/GenBank/DDBJ whole genome shotgun (WGS) entry which is preliminary data.</text>
</comment>
<evidence type="ECO:0000313" key="1">
    <source>
        <dbReference type="EMBL" id="RIX32590.1"/>
    </source>
</evidence>
<evidence type="ECO:0000313" key="2">
    <source>
        <dbReference type="Proteomes" id="UP000285023"/>
    </source>
</evidence>
<dbReference type="Proteomes" id="UP000285023">
    <property type="component" value="Unassembled WGS sequence"/>
</dbReference>
<organism evidence="1 2">
    <name type="scientific">Sphingomonas edaphi</name>
    <dbReference type="NCBI Taxonomy" id="2315689"/>
    <lineage>
        <taxon>Bacteria</taxon>
        <taxon>Pseudomonadati</taxon>
        <taxon>Pseudomonadota</taxon>
        <taxon>Alphaproteobacteria</taxon>
        <taxon>Sphingomonadales</taxon>
        <taxon>Sphingomonadaceae</taxon>
        <taxon>Sphingomonas</taxon>
    </lineage>
</organism>
<dbReference type="OrthoDB" id="7569603at2"/>